<dbReference type="AlphaFoldDB" id="A0A1Q9D469"/>
<sequence>MDGMFAKELGEPFPGVEEESWPERGCDELKGAACQAEEDAMNSATDSQSVDSFDSSSQDGHVAWESDRPTTSNGLDIGSHIGHHLLHEVKLLSAMATAVPFRPRCPLSMGGTDGAPWVRTVPRW</sequence>
<evidence type="ECO:0000313" key="2">
    <source>
        <dbReference type="EMBL" id="OLP89983.1"/>
    </source>
</evidence>
<name>A0A1Q9D469_SYMMI</name>
<feature type="compositionally biased region" description="Low complexity" evidence="1">
    <location>
        <begin position="46"/>
        <end position="59"/>
    </location>
</feature>
<comment type="caution">
    <text evidence="2">The sequence shown here is derived from an EMBL/GenBank/DDBJ whole genome shotgun (WGS) entry which is preliminary data.</text>
</comment>
<proteinExistence type="predicted"/>
<feature type="compositionally biased region" description="Basic and acidic residues" evidence="1">
    <location>
        <begin position="21"/>
        <end position="30"/>
    </location>
</feature>
<evidence type="ECO:0000256" key="1">
    <source>
        <dbReference type="SAM" id="MobiDB-lite"/>
    </source>
</evidence>
<reference evidence="2 3" key="1">
    <citation type="submission" date="2016-02" db="EMBL/GenBank/DDBJ databases">
        <title>Genome analysis of coral dinoflagellate symbionts highlights evolutionary adaptations to a symbiotic lifestyle.</title>
        <authorList>
            <person name="Aranda M."/>
            <person name="Li Y."/>
            <person name="Liew Y.J."/>
            <person name="Baumgarten S."/>
            <person name="Simakov O."/>
            <person name="Wilson M."/>
            <person name="Piel J."/>
            <person name="Ashoor H."/>
            <person name="Bougouffa S."/>
            <person name="Bajic V.B."/>
            <person name="Ryu T."/>
            <person name="Ravasi T."/>
            <person name="Bayer T."/>
            <person name="Micklem G."/>
            <person name="Kim H."/>
            <person name="Bhak J."/>
            <person name="Lajeunesse T.C."/>
            <person name="Voolstra C.R."/>
        </authorList>
    </citation>
    <scope>NUCLEOTIDE SEQUENCE [LARGE SCALE GENOMIC DNA]</scope>
    <source>
        <strain evidence="2 3">CCMP2467</strain>
    </source>
</reference>
<dbReference type="Proteomes" id="UP000186817">
    <property type="component" value="Unassembled WGS sequence"/>
</dbReference>
<protein>
    <submittedName>
        <fullName evidence="2">Uncharacterized protein</fullName>
    </submittedName>
</protein>
<organism evidence="2 3">
    <name type="scientific">Symbiodinium microadriaticum</name>
    <name type="common">Dinoflagellate</name>
    <name type="synonym">Zooxanthella microadriatica</name>
    <dbReference type="NCBI Taxonomy" id="2951"/>
    <lineage>
        <taxon>Eukaryota</taxon>
        <taxon>Sar</taxon>
        <taxon>Alveolata</taxon>
        <taxon>Dinophyceae</taxon>
        <taxon>Suessiales</taxon>
        <taxon>Symbiodiniaceae</taxon>
        <taxon>Symbiodinium</taxon>
    </lineage>
</organism>
<feature type="region of interest" description="Disordered" evidence="1">
    <location>
        <begin position="1"/>
        <end position="72"/>
    </location>
</feature>
<evidence type="ECO:0000313" key="3">
    <source>
        <dbReference type="Proteomes" id="UP000186817"/>
    </source>
</evidence>
<accession>A0A1Q9D469</accession>
<gene>
    <name evidence="2" type="ORF">AK812_SmicGene28480</name>
</gene>
<keyword evidence="3" id="KW-1185">Reference proteome</keyword>
<dbReference type="EMBL" id="LSRX01000733">
    <property type="protein sequence ID" value="OLP89983.1"/>
    <property type="molecule type" value="Genomic_DNA"/>
</dbReference>